<dbReference type="RefSeq" id="WP_154620157.1">
    <property type="nucleotide sequence ID" value="NZ_CBCTNG010000002.1"/>
</dbReference>
<sequence>MDMQIAAMSVGIHQAQTAQNLDVAVLKMAMNSSADSSTELLDSLTESLDPNLGTRIDIQA</sequence>
<evidence type="ECO:0000313" key="2">
    <source>
        <dbReference type="Proteomes" id="UP000430222"/>
    </source>
</evidence>
<reference evidence="1 2" key="1">
    <citation type="submission" date="2019-08" db="EMBL/GenBank/DDBJ databases">
        <title>In-depth cultivation of the pig gut microbiome towards novel bacterial diversity and tailored functional studies.</title>
        <authorList>
            <person name="Wylensek D."/>
            <person name="Hitch T.C.A."/>
            <person name="Clavel T."/>
        </authorList>
    </citation>
    <scope>NUCLEOTIDE SEQUENCE [LARGE SCALE GENOMIC DNA]</scope>
    <source>
        <strain evidence="2">WCA-380-WT-3B3</strain>
    </source>
</reference>
<protein>
    <submittedName>
        <fullName evidence="1">Putative motility protein</fullName>
    </submittedName>
</protein>
<gene>
    <name evidence="1" type="ORF">FYJ78_04160</name>
</gene>
<name>A0A6I2UXM0_9FIRM</name>
<evidence type="ECO:0000313" key="1">
    <source>
        <dbReference type="EMBL" id="MSV24391.1"/>
    </source>
</evidence>
<dbReference type="AlphaFoldDB" id="A0A6I2UXM0"/>
<organism evidence="1 2">
    <name type="scientific">Selenomonas montiformis</name>
    <dbReference type="NCBI Taxonomy" id="2652285"/>
    <lineage>
        <taxon>Bacteria</taxon>
        <taxon>Bacillati</taxon>
        <taxon>Bacillota</taxon>
        <taxon>Negativicutes</taxon>
        <taxon>Selenomonadales</taxon>
        <taxon>Selenomonadaceae</taxon>
        <taxon>Selenomonas</taxon>
    </lineage>
</organism>
<dbReference type="Pfam" id="PF14070">
    <property type="entry name" value="YjfB_motility"/>
    <property type="match status" value="1"/>
</dbReference>
<dbReference type="InterPro" id="IPR025906">
    <property type="entry name" value="YjfB_motility"/>
</dbReference>
<comment type="caution">
    <text evidence="1">The sequence shown here is derived from an EMBL/GenBank/DDBJ whole genome shotgun (WGS) entry which is preliminary data.</text>
</comment>
<dbReference type="EMBL" id="VUNL01000003">
    <property type="protein sequence ID" value="MSV24391.1"/>
    <property type="molecule type" value="Genomic_DNA"/>
</dbReference>
<keyword evidence="2" id="KW-1185">Reference proteome</keyword>
<dbReference type="Proteomes" id="UP000430222">
    <property type="component" value="Unassembled WGS sequence"/>
</dbReference>
<accession>A0A6I2UXM0</accession>
<proteinExistence type="predicted"/>